<dbReference type="PIRSF" id="PIRSF006755">
    <property type="entry name" value="DTB_synth"/>
    <property type="match status" value="1"/>
</dbReference>
<dbReference type="PANTHER" id="PTHR43210:SF2">
    <property type="entry name" value="ATP-DEPENDENT DETHIOBIOTIN SYNTHETASE BIOD 2"/>
    <property type="match status" value="1"/>
</dbReference>
<evidence type="ECO:0000256" key="1">
    <source>
        <dbReference type="ARBA" id="ARBA00022490"/>
    </source>
</evidence>
<dbReference type="Gene3D" id="3.40.50.300">
    <property type="entry name" value="P-loop containing nucleotide triphosphate hydrolases"/>
    <property type="match status" value="1"/>
</dbReference>
<keyword evidence="1 9" id="KW-0963">Cytoplasm</keyword>
<feature type="binding site" evidence="9">
    <location>
        <position position="52"/>
    </location>
    <ligand>
        <name>ATP</name>
        <dbReference type="ChEBI" id="CHEBI:30616"/>
    </ligand>
</feature>
<keyword evidence="6 9" id="KW-0067">ATP-binding</keyword>
<dbReference type="OrthoDB" id="9802097at2"/>
<dbReference type="GO" id="GO:0005829">
    <property type="term" value="C:cytosol"/>
    <property type="evidence" value="ECO:0007669"/>
    <property type="project" value="TreeGrafter"/>
</dbReference>
<keyword evidence="4 9" id="KW-0547">Nucleotide-binding</keyword>
<dbReference type="PANTHER" id="PTHR43210">
    <property type="entry name" value="DETHIOBIOTIN SYNTHETASE"/>
    <property type="match status" value="1"/>
</dbReference>
<evidence type="ECO:0000313" key="10">
    <source>
        <dbReference type="EMBL" id="RIJ26861.1"/>
    </source>
</evidence>
<dbReference type="GO" id="GO:0005524">
    <property type="term" value="F:ATP binding"/>
    <property type="evidence" value="ECO:0007669"/>
    <property type="project" value="UniProtKB-UniRule"/>
</dbReference>
<dbReference type="GO" id="GO:0004141">
    <property type="term" value="F:dethiobiotin synthase activity"/>
    <property type="evidence" value="ECO:0007669"/>
    <property type="project" value="UniProtKB-UniRule"/>
</dbReference>
<protein>
    <recommendedName>
        <fullName evidence="9">ATP-dependent dethiobiotin synthetase BioD</fullName>
        <ecNumber evidence="9">6.3.3.3</ecNumber>
    </recommendedName>
    <alternativeName>
        <fullName evidence="9">DTB synthetase</fullName>
        <shortName evidence="9">DTBS</shortName>
    </alternativeName>
    <alternativeName>
        <fullName evidence="9">Dethiobiotin synthase</fullName>
    </alternativeName>
</protein>
<accession>A0A399R8Q2</accession>
<keyword evidence="7 9" id="KW-0460">Magnesium</keyword>
<evidence type="ECO:0000256" key="5">
    <source>
        <dbReference type="ARBA" id="ARBA00022756"/>
    </source>
</evidence>
<dbReference type="GO" id="GO:0000287">
    <property type="term" value="F:magnesium ion binding"/>
    <property type="evidence" value="ECO:0007669"/>
    <property type="project" value="UniProtKB-UniRule"/>
</dbReference>
<evidence type="ECO:0000256" key="2">
    <source>
        <dbReference type="ARBA" id="ARBA00022598"/>
    </source>
</evidence>
<feature type="active site" evidence="9">
    <location>
        <position position="37"/>
    </location>
</feature>
<feature type="binding site" evidence="9">
    <location>
        <begin position="12"/>
        <end position="17"/>
    </location>
    <ligand>
        <name>ATP</name>
        <dbReference type="ChEBI" id="CHEBI:30616"/>
    </ligand>
</feature>
<comment type="pathway">
    <text evidence="9">Cofactor biosynthesis; biotin biosynthesis; biotin from 7,8-diaminononanoate: step 1/2.</text>
</comment>
<keyword evidence="11" id="KW-1185">Reference proteome</keyword>
<dbReference type="NCBIfam" id="TIGR00347">
    <property type="entry name" value="bioD"/>
    <property type="match status" value="1"/>
</dbReference>
<evidence type="ECO:0000256" key="8">
    <source>
        <dbReference type="ARBA" id="ARBA00047386"/>
    </source>
</evidence>
<evidence type="ECO:0000256" key="9">
    <source>
        <dbReference type="HAMAP-Rule" id="MF_00336"/>
    </source>
</evidence>
<keyword evidence="2 9" id="KW-0436">Ligase</keyword>
<dbReference type="EMBL" id="QWFX01000016">
    <property type="protein sequence ID" value="RIJ26861.1"/>
    <property type="molecule type" value="Genomic_DNA"/>
</dbReference>
<sequence>MSAVFVTAIGTEIGKTYVSARLLKGWRKAGHRVHAVKPVMSGFGEDALLMSDAGQLLQACGETVSPQSVSGICLHRFEAPLAPNVAMRRAGVEQDYGAILDFTRRQIEEAGAHRMIVEGAGGVMSPLTDDRLQIDFMADLALPVILVAAPYLGAVSHTLTAIDALKARGLEIETLIISQPDPASPDPDTLAEEVLRFRQVPVSLAGHGAGFLAGHASD</sequence>
<dbReference type="RefSeq" id="WP_119377754.1">
    <property type="nucleotide sequence ID" value="NZ_QWFX01000016.1"/>
</dbReference>
<evidence type="ECO:0000313" key="11">
    <source>
        <dbReference type="Proteomes" id="UP000266385"/>
    </source>
</evidence>
<comment type="similarity">
    <text evidence="9">Belongs to the dethiobiotin synthetase family.</text>
</comment>
<keyword evidence="5 9" id="KW-0093">Biotin biosynthesis</keyword>
<dbReference type="Pfam" id="PF13500">
    <property type="entry name" value="AAA_26"/>
    <property type="match status" value="1"/>
</dbReference>
<dbReference type="EC" id="6.3.3.3" evidence="9"/>
<feature type="binding site" evidence="9">
    <location>
        <begin position="118"/>
        <end position="121"/>
    </location>
    <ligand>
        <name>ATP</name>
        <dbReference type="ChEBI" id="CHEBI:30616"/>
    </ligand>
</feature>
<name>A0A399R8Q2_9PROT</name>
<feature type="binding site" evidence="9">
    <location>
        <position position="118"/>
    </location>
    <ligand>
        <name>Mg(2+)</name>
        <dbReference type="ChEBI" id="CHEBI:18420"/>
    </ligand>
</feature>
<evidence type="ECO:0000256" key="3">
    <source>
        <dbReference type="ARBA" id="ARBA00022723"/>
    </source>
</evidence>
<dbReference type="SUPFAM" id="SSF52540">
    <property type="entry name" value="P-loop containing nucleoside triphosphate hydrolases"/>
    <property type="match status" value="1"/>
</dbReference>
<feature type="binding site" evidence="9">
    <location>
        <position position="41"/>
    </location>
    <ligand>
        <name>substrate</name>
    </ligand>
</feature>
<dbReference type="AlphaFoldDB" id="A0A399R8Q2"/>
<feature type="binding site" evidence="9">
    <location>
        <position position="16"/>
    </location>
    <ligand>
        <name>Mg(2+)</name>
        <dbReference type="ChEBI" id="CHEBI:18420"/>
    </ligand>
</feature>
<dbReference type="GO" id="GO:0009102">
    <property type="term" value="P:biotin biosynthetic process"/>
    <property type="evidence" value="ECO:0007669"/>
    <property type="project" value="UniProtKB-UniRule"/>
</dbReference>
<evidence type="ECO:0000256" key="4">
    <source>
        <dbReference type="ARBA" id="ARBA00022741"/>
    </source>
</evidence>
<gene>
    <name evidence="9 10" type="primary">bioD</name>
    <name evidence="10" type="ORF">D1223_18185</name>
</gene>
<reference evidence="10 11" key="1">
    <citation type="submission" date="2018-08" db="EMBL/GenBank/DDBJ databases">
        <title>Henriciella mobilis sp. nov., isolated from seawater.</title>
        <authorList>
            <person name="Cheng H."/>
            <person name="Wu Y.-H."/>
            <person name="Xu X.-W."/>
            <person name="Guo L.-L."/>
        </authorList>
    </citation>
    <scope>NUCLEOTIDE SEQUENCE [LARGE SCALE GENOMIC DNA]</scope>
    <source>
        <strain evidence="10 11">JN25</strain>
    </source>
</reference>
<dbReference type="InterPro" id="IPR027417">
    <property type="entry name" value="P-loop_NTPase"/>
</dbReference>
<feature type="binding site" evidence="9">
    <location>
        <position position="52"/>
    </location>
    <ligand>
        <name>Mg(2+)</name>
        <dbReference type="ChEBI" id="CHEBI:18420"/>
    </ligand>
</feature>
<dbReference type="UniPathway" id="UPA00078">
    <property type="reaction ID" value="UER00161"/>
</dbReference>
<dbReference type="InterPro" id="IPR004472">
    <property type="entry name" value="DTB_synth_BioD"/>
</dbReference>
<evidence type="ECO:0000256" key="6">
    <source>
        <dbReference type="ARBA" id="ARBA00022840"/>
    </source>
</evidence>
<dbReference type="CDD" id="cd03109">
    <property type="entry name" value="DTBS"/>
    <property type="match status" value="1"/>
</dbReference>
<comment type="cofactor">
    <cofactor evidence="9">
        <name>Mg(2+)</name>
        <dbReference type="ChEBI" id="CHEBI:18420"/>
    </cofactor>
</comment>
<proteinExistence type="inferred from homology"/>
<dbReference type="Proteomes" id="UP000266385">
    <property type="component" value="Unassembled WGS sequence"/>
</dbReference>
<evidence type="ECO:0000256" key="7">
    <source>
        <dbReference type="ARBA" id="ARBA00022842"/>
    </source>
</evidence>
<comment type="caution">
    <text evidence="10">The sequence shown here is derived from an EMBL/GenBank/DDBJ whole genome shotgun (WGS) entry which is preliminary data.</text>
</comment>
<keyword evidence="3 9" id="KW-0479">Metal-binding</keyword>
<dbReference type="HAMAP" id="MF_00336">
    <property type="entry name" value="BioD"/>
    <property type="match status" value="1"/>
</dbReference>
<organism evidence="10 11">
    <name type="scientific">Henriciella mobilis</name>
    <dbReference type="NCBI Taxonomy" id="2305467"/>
    <lineage>
        <taxon>Bacteria</taxon>
        <taxon>Pseudomonadati</taxon>
        <taxon>Pseudomonadota</taxon>
        <taxon>Alphaproteobacteria</taxon>
        <taxon>Hyphomonadales</taxon>
        <taxon>Hyphomonadaceae</taxon>
        <taxon>Henriciella</taxon>
    </lineage>
</organism>
<comment type="function">
    <text evidence="9">Catalyzes a mechanistically unusual reaction, the ATP-dependent insertion of CO2 between the N7 and N8 nitrogen atoms of 7,8-diaminopelargonic acid (DAPA, also called 7,8-diammoniononanoate) to form a ureido ring.</text>
</comment>
<comment type="subcellular location">
    <subcellularLocation>
        <location evidence="9">Cytoplasm</location>
    </subcellularLocation>
</comment>
<comment type="subunit">
    <text evidence="9">Homodimer.</text>
</comment>
<feature type="binding site" evidence="9">
    <location>
        <begin position="178"/>
        <end position="179"/>
    </location>
    <ligand>
        <name>ATP</name>
        <dbReference type="ChEBI" id="CHEBI:30616"/>
    </ligand>
</feature>
<comment type="caution">
    <text evidence="9">Lacks conserved residue(s) required for the propagation of feature annotation.</text>
</comment>
<comment type="catalytic activity">
    <reaction evidence="9">
        <text>(7R,8S)-7,8-diammoniononanoate + CO2 + ATP = (4R,5S)-dethiobiotin + ADP + phosphate + 3 H(+)</text>
        <dbReference type="Rhea" id="RHEA:15805"/>
        <dbReference type="ChEBI" id="CHEBI:15378"/>
        <dbReference type="ChEBI" id="CHEBI:16526"/>
        <dbReference type="ChEBI" id="CHEBI:30616"/>
        <dbReference type="ChEBI" id="CHEBI:43474"/>
        <dbReference type="ChEBI" id="CHEBI:149469"/>
        <dbReference type="ChEBI" id="CHEBI:149473"/>
        <dbReference type="ChEBI" id="CHEBI:456216"/>
        <dbReference type="EC" id="6.3.3.3"/>
    </reaction>
</comment>
<comment type="catalytic activity">
    <reaction evidence="8">
        <text>(7R,8S)-8-amino-7-(carboxyamino)nonanoate + ATP = (4R,5S)-dethiobiotin + ADP + phosphate + H(+)</text>
        <dbReference type="Rhea" id="RHEA:63684"/>
        <dbReference type="ChEBI" id="CHEBI:15378"/>
        <dbReference type="ChEBI" id="CHEBI:30616"/>
        <dbReference type="ChEBI" id="CHEBI:43474"/>
        <dbReference type="ChEBI" id="CHEBI:149470"/>
        <dbReference type="ChEBI" id="CHEBI:149473"/>
        <dbReference type="ChEBI" id="CHEBI:456216"/>
    </reaction>
</comment>